<accession>A0ABR4XKH0</accession>
<dbReference type="EMBL" id="JQZV01000013">
    <property type="protein sequence ID" value="KGN91971.1"/>
    <property type="molecule type" value="Genomic_DNA"/>
</dbReference>
<dbReference type="Gene3D" id="2.60.40.2580">
    <property type="match status" value="1"/>
</dbReference>
<keyword evidence="16" id="KW-1185">Reference proteome</keyword>
<evidence type="ECO:0000256" key="9">
    <source>
        <dbReference type="ARBA" id="ARBA00023263"/>
    </source>
</evidence>
<evidence type="ECO:0000256" key="3">
    <source>
        <dbReference type="ARBA" id="ARBA00006011"/>
    </source>
</evidence>
<dbReference type="PRINTS" id="PR01737">
    <property type="entry name" value="FIMBRILLIN"/>
</dbReference>
<evidence type="ECO:0000256" key="2">
    <source>
        <dbReference type="ARBA" id="ARBA00004561"/>
    </source>
</evidence>
<feature type="domain" description="Major fimbrial subunit protein N-terminal" evidence="13">
    <location>
        <begin position="34"/>
        <end position="167"/>
    </location>
</feature>
<evidence type="ECO:0000259" key="13">
    <source>
        <dbReference type="Pfam" id="PF06321"/>
    </source>
</evidence>
<evidence type="ECO:0000256" key="11">
    <source>
        <dbReference type="ARBA" id="ARBA00029664"/>
    </source>
</evidence>
<keyword evidence="9" id="KW-0281">Fimbrium</keyword>
<protein>
    <recommendedName>
        <fullName evidence="11">Fimbrillin</fullName>
    </recommendedName>
</protein>
<reference evidence="15 16" key="1">
    <citation type="submission" date="2014-08" db="EMBL/GenBank/DDBJ databases">
        <title>Porphyromonas canoris strain:OH2762 Genome sequencing.</title>
        <authorList>
            <person name="Wallis C."/>
            <person name="Deusch O."/>
            <person name="O'Flynn C."/>
            <person name="Davis I."/>
            <person name="Jospin G."/>
            <person name="Darling A.E."/>
            <person name="Coil D.A."/>
            <person name="Alexiev A."/>
            <person name="Horsfall A."/>
            <person name="Kirkwood N."/>
            <person name="Harris S."/>
            <person name="Eisen J.A."/>
        </authorList>
    </citation>
    <scope>NUCLEOTIDE SEQUENCE [LARGE SCALE GENOMIC DNA]</scope>
    <source>
        <strain evidence="16">COT-108 OH2762</strain>
    </source>
</reference>
<name>A0ABR4XKH0_9PORP</name>
<evidence type="ECO:0000256" key="8">
    <source>
        <dbReference type="ARBA" id="ARBA00023237"/>
    </source>
</evidence>
<evidence type="ECO:0000256" key="7">
    <source>
        <dbReference type="ARBA" id="ARBA00023139"/>
    </source>
</evidence>
<dbReference type="InterPro" id="IPR029141">
    <property type="entry name" value="FimA_N"/>
</dbReference>
<comment type="subcellular location">
    <subcellularLocation>
        <location evidence="1">Cell outer membrane</location>
    </subcellularLocation>
    <subcellularLocation>
        <location evidence="2">Fimbrium</location>
    </subcellularLocation>
</comment>
<evidence type="ECO:0000256" key="1">
    <source>
        <dbReference type="ARBA" id="ARBA00004442"/>
    </source>
</evidence>
<evidence type="ECO:0000256" key="4">
    <source>
        <dbReference type="ARBA" id="ARBA00022729"/>
    </source>
</evidence>
<keyword evidence="5" id="KW-0843">Virulence</keyword>
<evidence type="ECO:0000256" key="6">
    <source>
        <dbReference type="ARBA" id="ARBA00023136"/>
    </source>
</evidence>
<keyword evidence="6" id="KW-0472">Membrane</keyword>
<comment type="function">
    <text evidence="12">Structural subunit of the major fimbriae. These long, filamentous pili are attached to the cell surface; they mediate biofilm formation, adhesion onto host cells and onto other bacteria that are part of the oral microbiome. They play an important role in the invasion of periodontal tissues. Fimbriae and their constituents are major virulence factors. FimA proteins from different strains have highly divergent sequences, and this has been used for classification. The sequence-based classification correlates with pathogenicity.</text>
</comment>
<proteinExistence type="inferred from homology"/>
<dbReference type="RefSeq" id="WP_036791733.1">
    <property type="nucleotide sequence ID" value="NZ_JQZV01000013.1"/>
</dbReference>
<keyword evidence="7" id="KW-0564">Palmitate</keyword>
<dbReference type="Pfam" id="PF22492">
    <property type="entry name" value="FimA4_C"/>
    <property type="match status" value="1"/>
</dbReference>
<sequence length="372" mass="40320">MKTSKIFVVAAIALGFMACNKNEDINVPQEEAQATLSVKINSGTLRALGAPDDSDPVKNFEVYVFKGQVLEGYKRVEGAMEAKEIEVSAGNATLAVVANAGGEGLGKAFTLDELKEAVKEGVIEDAGGLLMTSEMKEISIKAGKNLYGYTKTGDENEISADPLALVRVPARVVLQEAKTEFSGTFEGWTLEPQQVFVFNVRGKSKLFGDNLYMADAPFYSGVDLGTFSGDLRPAASEKHNSLQDEISSFEELPKLPAYFYTYENEDAAHPVVLTIKGLLKDADGELVKNSPYTDAEGTTYYSILVNVTKQGYSYEGDAGGNGKVKRNTEYKLHVTIKRPGNNDPTIIPSDPATLDVKVKVAPWNVVNQNVTY</sequence>
<dbReference type="Proteomes" id="UP000030101">
    <property type="component" value="Unassembled WGS sequence"/>
</dbReference>
<evidence type="ECO:0000256" key="12">
    <source>
        <dbReference type="ARBA" id="ARBA00045723"/>
    </source>
</evidence>
<comment type="similarity">
    <text evidence="3">Belongs to the bacteroidetes fimbrillin superfamily. FimA/Mfa1 family.</text>
</comment>
<dbReference type="Gene3D" id="2.60.40.3690">
    <property type="match status" value="1"/>
</dbReference>
<keyword evidence="10" id="KW-0449">Lipoprotein</keyword>
<evidence type="ECO:0000313" key="16">
    <source>
        <dbReference type="Proteomes" id="UP000030101"/>
    </source>
</evidence>
<evidence type="ECO:0000259" key="14">
    <source>
        <dbReference type="Pfam" id="PF22492"/>
    </source>
</evidence>
<organism evidence="15 16">
    <name type="scientific">Porphyromonas canoris</name>
    <dbReference type="NCBI Taxonomy" id="36875"/>
    <lineage>
        <taxon>Bacteria</taxon>
        <taxon>Pseudomonadati</taxon>
        <taxon>Bacteroidota</taxon>
        <taxon>Bacteroidia</taxon>
        <taxon>Bacteroidales</taxon>
        <taxon>Porphyromonadaceae</taxon>
        <taxon>Porphyromonas</taxon>
    </lineage>
</organism>
<keyword evidence="4" id="KW-0732">Signal</keyword>
<dbReference type="PROSITE" id="PS51257">
    <property type="entry name" value="PROKAR_LIPOPROTEIN"/>
    <property type="match status" value="1"/>
</dbReference>
<evidence type="ECO:0000256" key="10">
    <source>
        <dbReference type="ARBA" id="ARBA00023288"/>
    </source>
</evidence>
<feature type="domain" description="Major fimbrium subunit FimA C-terminal" evidence="14">
    <location>
        <begin position="178"/>
        <end position="363"/>
    </location>
</feature>
<gene>
    <name evidence="15" type="ORF">HQ43_07935</name>
</gene>
<dbReference type="InterPro" id="IPR053878">
    <property type="entry name" value="FimA_C"/>
</dbReference>
<dbReference type="InterPro" id="IPR008110">
    <property type="entry name" value="Fimbrillin"/>
</dbReference>
<evidence type="ECO:0000256" key="5">
    <source>
        <dbReference type="ARBA" id="ARBA00023026"/>
    </source>
</evidence>
<comment type="caution">
    <text evidence="15">The sequence shown here is derived from an EMBL/GenBank/DDBJ whole genome shotgun (WGS) entry which is preliminary data.</text>
</comment>
<keyword evidence="8" id="KW-0998">Cell outer membrane</keyword>
<evidence type="ECO:0000313" key="15">
    <source>
        <dbReference type="EMBL" id="KGN91971.1"/>
    </source>
</evidence>
<dbReference type="Pfam" id="PF06321">
    <property type="entry name" value="P_gingi_FimA"/>
    <property type="match status" value="1"/>
</dbReference>